<feature type="compositionally biased region" description="Acidic residues" evidence="1">
    <location>
        <begin position="191"/>
        <end position="202"/>
    </location>
</feature>
<evidence type="ECO:0000313" key="3">
    <source>
        <dbReference type="Proteomes" id="UP000807850"/>
    </source>
</evidence>
<evidence type="ECO:0008006" key="4">
    <source>
        <dbReference type="Google" id="ProtNLM"/>
    </source>
</evidence>
<sequence>MSESSRPTLDEISTVFAHLADRVAAERSRSLDPIIRLSLTRAVVELKHHIPGLYEPPDAGAAAAMVTASADALRRGRLRASLSRALRGLSFSPHHPELHYLAASACLQFGAAEEAIRLLQHALWIHPGYAPARQDLEALSAFHDSSIVPGDPDSGESALSNFEMIDPDRSQGSLWSDEDLEGWEGRSPDGEFPDDDAEDRAA</sequence>
<dbReference type="Gene3D" id="1.25.40.10">
    <property type="entry name" value="Tetratricopeptide repeat domain"/>
    <property type="match status" value="1"/>
</dbReference>
<dbReference type="Proteomes" id="UP000807850">
    <property type="component" value="Unassembled WGS sequence"/>
</dbReference>
<feature type="region of interest" description="Disordered" evidence="1">
    <location>
        <begin position="147"/>
        <end position="202"/>
    </location>
</feature>
<name>A0A9D6QPL6_UNCEI</name>
<dbReference type="InterPro" id="IPR011990">
    <property type="entry name" value="TPR-like_helical_dom_sf"/>
</dbReference>
<evidence type="ECO:0000256" key="1">
    <source>
        <dbReference type="SAM" id="MobiDB-lite"/>
    </source>
</evidence>
<reference evidence="2" key="1">
    <citation type="submission" date="2020-07" db="EMBL/GenBank/DDBJ databases">
        <title>Huge and variable diversity of episymbiotic CPR bacteria and DPANN archaea in groundwater ecosystems.</title>
        <authorList>
            <person name="He C.Y."/>
            <person name="Keren R."/>
            <person name="Whittaker M."/>
            <person name="Farag I.F."/>
            <person name="Doudna J."/>
            <person name="Cate J.H.D."/>
            <person name="Banfield J.F."/>
        </authorList>
    </citation>
    <scope>NUCLEOTIDE SEQUENCE</scope>
    <source>
        <strain evidence="2">NC_groundwater_928_Pr1_S-0.2um_72_17</strain>
    </source>
</reference>
<comment type="caution">
    <text evidence="2">The sequence shown here is derived from an EMBL/GenBank/DDBJ whole genome shotgun (WGS) entry which is preliminary data.</text>
</comment>
<dbReference type="EMBL" id="JACQAY010000239">
    <property type="protein sequence ID" value="MBI3540069.1"/>
    <property type="molecule type" value="Genomic_DNA"/>
</dbReference>
<organism evidence="2 3">
    <name type="scientific">Eiseniibacteriota bacterium</name>
    <dbReference type="NCBI Taxonomy" id="2212470"/>
    <lineage>
        <taxon>Bacteria</taxon>
        <taxon>Candidatus Eiseniibacteriota</taxon>
    </lineage>
</organism>
<dbReference type="AlphaFoldDB" id="A0A9D6QPL6"/>
<proteinExistence type="predicted"/>
<accession>A0A9D6QPL6</accession>
<evidence type="ECO:0000313" key="2">
    <source>
        <dbReference type="EMBL" id="MBI3540069.1"/>
    </source>
</evidence>
<dbReference type="SUPFAM" id="SSF48452">
    <property type="entry name" value="TPR-like"/>
    <property type="match status" value="1"/>
</dbReference>
<protein>
    <recommendedName>
        <fullName evidence="4">Tetratricopeptide repeat protein</fullName>
    </recommendedName>
</protein>
<gene>
    <name evidence="2" type="ORF">HY076_07330</name>
</gene>